<dbReference type="Proteomes" id="UP001108029">
    <property type="component" value="Unassembled WGS sequence"/>
</dbReference>
<dbReference type="AlphaFoldDB" id="A0A9Q3Z443"/>
<reference evidence="2" key="1">
    <citation type="submission" date="2021-12" db="EMBL/GenBank/DDBJ databases">
        <authorList>
            <person name="Lee J.-H."/>
            <person name="Kim S.-B."/>
        </authorList>
    </citation>
    <scope>NUCLEOTIDE SEQUENCE</scope>
    <source>
        <strain evidence="2">NR30</strain>
    </source>
</reference>
<dbReference type="RefSeq" id="WP_232646831.1">
    <property type="nucleotide sequence ID" value="NZ_JAJSBI010000002.1"/>
</dbReference>
<evidence type="ECO:0000313" key="2">
    <source>
        <dbReference type="EMBL" id="MCD9872863.1"/>
    </source>
</evidence>
<evidence type="ECO:0000313" key="3">
    <source>
        <dbReference type="Proteomes" id="UP001108029"/>
    </source>
</evidence>
<evidence type="ECO:0000256" key="1">
    <source>
        <dbReference type="SAM" id="MobiDB-lite"/>
    </source>
</evidence>
<sequence length="218" mass="23920">MPEDIVRFAARVQGLAHISVRRMPGTDVGPEPVDTPCSGYNAYVDLNAVGTVDVVLRSLRAEVISREDFKPDGVVLSALPGPAVAFAEDLADARRRSQENYRPMLTPDQEVLLDVTPPVVRTALDATGRQVNPGFALPLTVPAGEIRRVVLSPYTEDRRLLTWRLTAEVSYGGSHAEPAWTLQTTAETTYRTFHPDGKEPEFTPAHLAADHWAPADKR</sequence>
<name>A0A9Q3Z443_9ACTN</name>
<comment type="caution">
    <text evidence="2">The sequence shown here is derived from an EMBL/GenBank/DDBJ whole genome shotgun (WGS) entry which is preliminary data.</text>
</comment>
<gene>
    <name evidence="2" type="ORF">LJ657_04110</name>
</gene>
<feature type="region of interest" description="Disordered" evidence="1">
    <location>
        <begin position="197"/>
        <end position="218"/>
    </location>
</feature>
<accession>A0A9Q3Z443</accession>
<protein>
    <submittedName>
        <fullName evidence="2">Uncharacterized protein</fullName>
    </submittedName>
</protein>
<proteinExistence type="predicted"/>
<dbReference type="EMBL" id="JAJSBI010000002">
    <property type="protein sequence ID" value="MCD9872863.1"/>
    <property type="molecule type" value="Genomic_DNA"/>
</dbReference>
<keyword evidence="3" id="KW-1185">Reference proteome</keyword>
<organism evidence="2 3">
    <name type="scientific">Streptomyces guryensis</name>
    <dbReference type="NCBI Taxonomy" id="2886947"/>
    <lineage>
        <taxon>Bacteria</taxon>
        <taxon>Bacillati</taxon>
        <taxon>Actinomycetota</taxon>
        <taxon>Actinomycetes</taxon>
        <taxon>Kitasatosporales</taxon>
        <taxon>Streptomycetaceae</taxon>
        <taxon>Streptomyces</taxon>
    </lineage>
</organism>